<evidence type="ECO:0000313" key="3">
    <source>
        <dbReference type="Proteomes" id="UP001321473"/>
    </source>
</evidence>
<evidence type="ECO:0000313" key="2">
    <source>
        <dbReference type="EMBL" id="KAK8775199.1"/>
    </source>
</evidence>
<dbReference type="PANTHER" id="PTHR24111:SF0">
    <property type="entry name" value="LEUCINE-RICH REPEAT-CONTAINING PROTEIN"/>
    <property type="match status" value="1"/>
</dbReference>
<organism evidence="2 3">
    <name type="scientific">Amblyomma americanum</name>
    <name type="common">Lone star tick</name>
    <dbReference type="NCBI Taxonomy" id="6943"/>
    <lineage>
        <taxon>Eukaryota</taxon>
        <taxon>Metazoa</taxon>
        <taxon>Ecdysozoa</taxon>
        <taxon>Arthropoda</taxon>
        <taxon>Chelicerata</taxon>
        <taxon>Arachnida</taxon>
        <taxon>Acari</taxon>
        <taxon>Parasitiformes</taxon>
        <taxon>Ixodida</taxon>
        <taxon>Ixodoidea</taxon>
        <taxon>Ixodidae</taxon>
        <taxon>Amblyomminae</taxon>
        <taxon>Amblyomma</taxon>
    </lineage>
</organism>
<dbReference type="EMBL" id="JARKHS020014396">
    <property type="protein sequence ID" value="KAK8775199.1"/>
    <property type="molecule type" value="Genomic_DNA"/>
</dbReference>
<evidence type="ECO:0000256" key="1">
    <source>
        <dbReference type="ARBA" id="ARBA00022737"/>
    </source>
</evidence>
<dbReference type="Gene3D" id="3.80.10.10">
    <property type="entry name" value="Ribonuclease Inhibitor"/>
    <property type="match status" value="2"/>
</dbReference>
<dbReference type="AlphaFoldDB" id="A0AAQ4EK66"/>
<sequence>MDFALRSLQQRIGGGDESHYPWRWSLERLLRGLSTERSCSADAFTECWLIDQLASWNKALRPTRLVLTEFEPGKLCLRSYDDGDDYGARYRGGGNENDGAFLMAWLPRQHQCIHEVLVYDRTHFERLSFVSSFIVGPAPNLRRVVVQPRYRLDPESGFLEAFGPPQCLRELDLTNVNVSDVLAPKVAEVLRGNAPTLRGVILVGNQLSPESAGTLLLALVGCEGLKNLTLQDSTRSSACDAMAEVFRSSRVIQKLCLVGLCKAGMSCKHLNYSFASGRRICLRCLNDLFAALEGVLSFQHLTLEATSIGDTMGEALAQFLIKHHPLQTLSLLNCSFDIRGATHIAKALSTNRTLEHLNLRNCSLEAEIVSKLCSSLPANTTLKSFVLPEISSTARIMQETNPTLELLKLESPGRVQFSLFVHLPSFVSPALAQALGCAAKVKICHWGFVGDVLCAVYASLALNRSLRSLHIDYMGGGTADDGTTPGALISALSSALKACGRFQSFHLDLHRAYDESEETGSLLVEVFAALTQNPCLRKFSLVTSRLTLKMAQSLSVMVAQCKRSLVELNIASIDSISDPVVGVLLKMITNNVFLSRISVRCSAWDDVVRTSAAMDDAKESNQALLNKAARFVMSLDGGPAVSAEHHCAAAFDELCGTASLREHLMALSAKSEQQVSLDVKRARCYLQENYMVFAGIVQVAVVCEAGDGTMQLDALNADCWRAIAQYLKLSDVVR</sequence>
<dbReference type="SMART" id="SM00368">
    <property type="entry name" value="LRR_RI"/>
    <property type="match status" value="2"/>
</dbReference>
<dbReference type="InterPro" id="IPR032675">
    <property type="entry name" value="LRR_dom_sf"/>
</dbReference>
<proteinExistence type="predicted"/>
<dbReference type="InterPro" id="IPR052201">
    <property type="entry name" value="LRR-containing_regulator"/>
</dbReference>
<name>A0AAQ4EK66_AMBAM</name>
<dbReference type="Proteomes" id="UP001321473">
    <property type="component" value="Unassembled WGS sequence"/>
</dbReference>
<keyword evidence="3" id="KW-1185">Reference proteome</keyword>
<dbReference type="PANTHER" id="PTHR24111">
    <property type="entry name" value="LEUCINE-RICH REPEAT-CONTAINING PROTEIN 34"/>
    <property type="match status" value="1"/>
</dbReference>
<evidence type="ECO:0008006" key="4">
    <source>
        <dbReference type="Google" id="ProtNLM"/>
    </source>
</evidence>
<gene>
    <name evidence="2" type="ORF">V5799_031460</name>
</gene>
<accession>A0AAQ4EK66</accession>
<protein>
    <recommendedName>
        <fullName evidence="4">Ran gtpase-activating protein</fullName>
    </recommendedName>
</protein>
<reference evidence="2 3" key="1">
    <citation type="journal article" date="2023" name="Arcadia Sci">
        <title>De novo assembly of a long-read Amblyomma americanum tick genome.</title>
        <authorList>
            <person name="Chou S."/>
            <person name="Poskanzer K.E."/>
            <person name="Rollins M."/>
            <person name="Thuy-Boun P.S."/>
        </authorList>
    </citation>
    <scope>NUCLEOTIDE SEQUENCE [LARGE SCALE GENOMIC DNA]</scope>
    <source>
        <strain evidence="2">F_SG_1</strain>
        <tissue evidence="2">Salivary glands</tissue>
    </source>
</reference>
<comment type="caution">
    <text evidence="2">The sequence shown here is derived from an EMBL/GenBank/DDBJ whole genome shotgun (WGS) entry which is preliminary data.</text>
</comment>
<keyword evidence="1" id="KW-0677">Repeat</keyword>
<dbReference type="SUPFAM" id="SSF52047">
    <property type="entry name" value="RNI-like"/>
    <property type="match status" value="2"/>
</dbReference>